<dbReference type="EMBL" id="CP040817">
    <property type="protein sequence ID" value="QYM91093.1"/>
    <property type="molecule type" value="Genomic_DNA"/>
</dbReference>
<proteinExistence type="predicted"/>
<feature type="signal peptide" evidence="1">
    <location>
        <begin position="1"/>
        <end position="27"/>
    </location>
</feature>
<evidence type="ECO:0000313" key="2">
    <source>
        <dbReference type="EMBL" id="QIZ51274.1"/>
    </source>
</evidence>
<reference evidence="2 4" key="1">
    <citation type="submission" date="2018-11" db="EMBL/GenBank/DDBJ databases">
        <title>Complete genome sequence of Dickeya zeae strain CE1 infecting Canna edulis Ker-Gawl. in China.</title>
        <authorList>
            <person name="Zhang J."/>
            <person name="Lin B."/>
            <person name="Shen H."/>
            <person name="Jiang S."/>
            <person name="Pu X."/>
            <person name="Sun D."/>
        </authorList>
    </citation>
    <scope>NUCLEOTIDE SEQUENCE [LARGE SCALE GENOMIC DNA]</scope>
    <source>
        <strain evidence="2 4">CE1</strain>
    </source>
</reference>
<dbReference type="GeneID" id="60868288"/>
<protein>
    <recommendedName>
        <fullName evidence="6">Lipoprotein</fullName>
    </recommendedName>
</protein>
<reference evidence="3 5" key="2">
    <citation type="submission" date="2019-06" db="EMBL/GenBank/DDBJ databases">
        <title>Complete genome of Dickeya zeae PL65.</title>
        <authorList>
            <person name="Boluk G."/>
            <person name="Arif M."/>
        </authorList>
    </citation>
    <scope>NUCLEOTIDE SEQUENCE [LARGE SCALE GENOMIC DNA]</scope>
    <source>
        <strain evidence="3 5">PL65</strain>
    </source>
</reference>
<feature type="chain" id="PRO_5042205680" description="Lipoprotein" evidence="1">
    <location>
        <begin position="28"/>
        <end position="131"/>
    </location>
</feature>
<dbReference type="RefSeq" id="WP_102801720.1">
    <property type="nucleotide sequence ID" value="NZ_CP025799.1"/>
</dbReference>
<organism evidence="2 4">
    <name type="scientific">Dickeya zeae</name>
    <dbReference type="NCBI Taxonomy" id="204042"/>
    <lineage>
        <taxon>Bacteria</taxon>
        <taxon>Pseudomonadati</taxon>
        <taxon>Pseudomonadota</taxon>
        <taxon>Gammaproteobacteria</taxon>
        <taxon>Enterobacterales</taxon>
        <taxon>Pectobacteriaceae</taxon>
        <taxon>Dickeya</taxon>
    </lineage>
</organism>
<evidence type="ECO:0000256" key="1">
    <source>
        <dbReference type="SAM" id="SignalP"/>
    </source>
</evidence>
<keyword evidence="1" id="KW-0732">Signal</keyword>
<dbReference type="Proteomes" id="UP000824976">
    <property type="component" value="Chromosome"/>
</dbReference>
<dbReference type="EMBL" id="CP033622">
    <property type="protein sequence ID" value="QIZ51274.1"/>
    <property type="molecule type" value="Genomic_DNA"/>
</dbReference>
<evidence type="ECO:0000313" key="5">
    <source>
        <dbReference type="Proteomes" id="UP000824976"/>
    </source>
</evidence>
<evidence type="ECO:0000313" key="4">
    <source>
        <dbReference type="Proteomes" id="UP000500801"/>
    </source>
</evidence>
<evidence type="ECO:0000313" key="3">
    <source>
        <dbReference type="EMBL" id="QYM91093.1"/>
    </source>
</evidence>
<dbReference type="PROSITE" id="PS51257">
    <property type="entry name" value="PROKAR_LIPOPROTEIN"/>
    <property type="match status" value="1"/>
</dbReference>
<dbReference type="Proteomes" id="UP000500801">
    <property type="component" value="Chromosome"/>
</dbReference>
<keyword evidence="5" id="KW-1185">Reference proteome</keyword>
<evidence type="ECO:0008006" key="6">
    <source>
        <dbReference type="Google" id="ProtNLM"/>
    </source>
</evidence>
<dbReference type="AlphaFoldDB" id="A0AAE6YZG5"/>
<gene>
    <name evidence="2" type="ORF">DWG24_11115</name>
    <name evidence="3" type="ORF">FGI21_04005</name>
</gene>
<sequence>MKKIIAAAALSVVLVGCANQSASMRMAAETADYGTLPADYKKQIYSYCSFALKDPYSAHYSFMTPYKGYLEKDSFTSKNKVTFGWVVPVVINAKNGFGAYMGKHKMLFVFSEGKIKDSSFNKSFGKVVPVI</sequence>
<name>A0AAE6YZG5_9GAMM</name>
<accession>A0AAE6YZG5</accession>